<organism evidence="5 6">
    <name type="scientific">Candidatus Fischerbacteria bacterium RBG_13_37_8</name>
    <dbReference type="NCBI Taxonomy" id="1817863"/>
    <lineage>
        <taxon>Bacteria</taxon>
        <taxon>Candidatus Fischeribacteriota</taxon>
    </lineage>
</organism>
<feature type="transmembrane region" description="Helical" evidence="4">
    <location>
        <begin position="49"/>
        <end position="69"/>
    </location>
</feature>
<evidence type="ECO:0000313" key="6">
    <source>
        <dbReference type="Proteomes" id="UP000178943"/>
    </source>
</evidence>
<keyword evidence="4" id="KW-0812">Transmembrane</keyword>
<sequence>MKHIKRLKFGQRYSKFQISLARHKDIKAQRHRVMENSERFFLRHSKEEFKIEGIIFTIIILFIFLFHGVNCLADWDKGLELYKQEQYANASIEFQKIIKNNPKWASGYYMLALCQLNTGKEKDAMLNFQKTLEFDSNHAGALFYMGKKYYERQKYNEAVEYLTKALTYSKNNAEKKTALTLRGTSNFKLGKYDSSAADFRELLLLGSKDAFTYYMLGLSSFNNKDYENASIAFERAASIEPANREYEMLYLQSLLNVRKYNDVIKRLENVKMQTEGDQETIKIAADAYLGAKEYKNAILYYTRLKNPDNVSLFNLAQAYSAQEKFSKAEIILLKLKEKESRNDKIYDLLGYIYEKTGKLNESLEALQKAYNLTRKVKYLEGIKRVKEKIKQQMLDKEIK</sequence>
<dbReference type="SUPFAM" id="SSF81901">
    <property type="entry name" value="HCP-like"/>
    <property type="match status" value="1"/>
</dbReference>
<evidence type="ECO:0000313" key="5">
    <source>
        <dbReference type="EMBL" id="OGF58414.1"/>
    </source>
</evidence>
<feature type="repeat" description="TPR" evidence="3">
    <location>
        <begin position="139"/>
        <end position="172"/>
    </location>
</feature>
<dbReference type="PANTHER" id="PTHR44858:SF1">
    <property type="entry name" value="UDP-N-ACETYLGLUCOSAMINE--PEPTIDE N-ACETYLGLUCOSAMINYLTRANSFERASE SPINDLY-RELATED"/>
    <property type="match status" value="1"/>
</dbReference>
<proteinExistence type="predicted"/>
<dbReference type="Pfam" id="PF12895">
    <property type="entry name" value="ANAPC3"/>
    <property type="match status" value="2"/>
</dbReference>
<dbReference type="InterPro" id="IPR050498">
    <property type="entry name" value="Ycf3"/>
</dbReference>
<keyword evidence="1" id="KW-0677">Repeat</keyword>
<feature type="repeat" description="TPR" evidence="3">
    <location>
        <begin position="210"/>
        <end position="243"/>
    </location>
</feature>
<dbReference type="EMBL" id="MFGW01000247">
    <property type="protein sequence ID" value="OGF58414.1"/>
    <property type="molecule type" value="Genomic_DNA"/>
</dbReference>
<dbReference type="Proteomes" id="UP000178943">
    <property type="component" value="Unassembled WGS sequence"/>
</dbReference>
<feature type="repeat" description="TPR" evidence="3">
    <location>
        <begin position="343"/>
        <end position="376"/>
    </location>
</feature>
<dbReference type="SMART" id="SM00028">
    <property type="entry name" value="TPR"/>
    <property type="match status" value="7"/>
</dbReference>
<gene>
    <name evidence="5" type="ORF">A2Y62_04040</name>
</gene>
<keyword evidence="2 3" id="KW-0802">TPR repeat</keyword>
<dbReference type="Gene3D" id="1.25.40.10">
    <property type="entry name" value="Tetratricopeptide repeat domain"/>
    <property type="match status" value="3"/>
</dbReference>
<dbReference type="SUPFAM" id="SSF48452">
    <property type="entry name" value="TPR-like"/>
    <property type="match status" value="1"/>
</dbReference>
<dbReference type="InterPro" id="IPR019734">
    <property type="entry name" value="TPR_rpt"/>
</dbReference>
<accession>A0A1F5V4R2</accession>
<keyword evidence="4" id="KW-0472">Membrane</keyword>
<reference evidence="5 6" key="1">
    <citation type="journal article" date="2016" name="Nat. Commun.">
        <title>Thousands of microbial genomes shed light on interconnected biogeochemical processes in an aquifer system.</title>
        <authorList>
            <person name="Anantharaman K."/>
            <person name="Brown C.T."/>
            <person name="Hug L.A."/>
            <person name="Sharon I."/>
            <person name="Castelle C.J."/>
            <person name="Probst A.J."/>
            <person name="Thomas B.C."/>
            <person name="Singh A."/>
            <person name="Wilkins M.J."/>
            <person name="Karaoz U."/>
            <person name="Brodie E.L."/>
            <person name="Williams K.H."/>
            <person name="Hubbard S.S."/>
            <person name="Banfield J.F."/>
        </authorList>
    </citation>
    <scope>NUCLEOTIDE SEQUENCE [LARGE SCALE GENOMIC DNA]</scope>
</reference>
<protein>
    <submittedName>
        <fullName evidence="5">Uncharacterized protein</fullName>
    </submittedName>
</protein>
<feature type="repeat" description="TPR" evidence="3">
    <location>
        <begin position="105"/>
        <end position="138"/>
    </location>
</feature>
<evidence type="ECO:0000256" key="2">
    <source>
        <dbReference type="ARBA" id="ARBA00022803"/>
    </source>
</evidence>
<dbReference type="Pfam" id="PF13181">
    <property type="entry name" value="TPR_8"/>
    <property type="match status" value="1"/>
</dbReference>
<name>A0A1F5V4R2_9BACT</name>
<keyword evidence="4" id="KW-1133">Transmembrane helix</keyword>
<dbReference type="STRING" id="1817863.A2Y62_04040"/>
<evidence type="ECO:0000256" key="1">
    <source>
        <dbReference type="ARBA" id="ARBA00022737"/>
    </source>
</evidence>
<comment type="caution">
    <text evidence="5">The sequence shown here is derived from an EMBL/GenBank/DDBJ whole genome shotgun (WGS) entry which is preliminary data.</text>
</comment>
<evidence type="ECO:0000256" key="4">
    <source>
        <dbReference type="SAM" id="Phobius"/>
    </source>
</evidence>
<evidence type="ECO:0000256" key="3">
    <source>
        <dbReference type="PROSITE-ProRule" id="PRU00339"/>
    </source>
</evidence>
<dbReference type="AlphaFoldDB" id="A0A1F5V4R2"/>
<dbReference type="InterPro" id="IPR011990">
    <property type="entry name" value="TPR-like_helical_dom_sf"/>
</dbReference>
<dbReference type="PROSITE" id="PS50005">
    <property type="entry name" value="TPR"/>
    <property type="match status" value="4"/>
</dbReference>
<dbReference type="PANTHER" id="PTHR44858">
    <property type="entry name" value="TETRATRICOPEPTIDE REPEAT PROTEIN 6"/>
    <property type="match status" value="1"/>
</dbReference>